<dbReference type="EMBL" id="JAFBCL010000001">
    <property type="protein sequence ID" value="MBM7810952.1"/>
    <property type="molecule type" value="Genomic_DNA"/>
</dbReference>
<name>A0ABS2S3Y7_9PSEU</name>
<protein>
    <submittedName>
        <fullName evidence="2">Competence protein ComEA</fullName>
    </submittedName>
</protein>
<dbReference type="PANTHER" id="PTHR21180">
    <property type="entry name" value="ENDONUCLEASE/EXONUCLEASE/PHOSPHATASE FAMILY DOMAIN-CONTAINING PROTEIN 1"/>
    <property type="match status" value="1"/>
</dbReference>
<dbReference type="Proteomes" id="UP001195724">
    <property type="component" value="Unassembled WGS sequence"/>
</dbReference>
<gene>
    <name evidence="2" type="ORF">JOE68_001817</name>
</gene>
<proteinExistence type="predicted"/>
<organism evidence="2 3">
    <name type="scientific">Saccharothrix algeriensis</name>
    <dbReference type="NCBI Taxonomy" id="173560"/>
    <lineage>
        <taxon>Bacteria</taxon>
        <taxon>Bacillati</taxon>
        <taxon>Actinomycetota</taxon>
        <taxon>Actinomycetes</taxon>
        <taxon>Pseudonocardiales</taxon>
        <taxon>Pseudonocardiaceae</taxon>
        <taxon>Saccharothrix</taxon>
    </lineage>
</organism>
<dbReference type="Pfam" id="PF12836">
    <property type="entry name" value="HHH_3"/>
    <property type="match status" value="1"/>
</dbReference>
<reference evidence="2 3" key="1">
    <citation type="submission" date="2021-01" db="EMBL/GenBank/DDBJ databases">
        <title>Sequencing the genomes of 1000 actinobacteria strains.</title>
        <authorList>
            <person name="Klenk H.-P."/>
        </authorList>
    </citation>
    <scope>NUCLEOTIDE SEQUENCE [LARGE SCALE GENOMIC DNA]</scope>
    <source>
        <strain evidence="2 3">DSM 44581</strain>
    </source>
</reference>
<dbReference type="Pfam" id="PF10531">
    <property type="entry name" value="SLBB"/>
    <property type="match status" value="1"/>
</dbReference>
<keyword evidence="3" id="KW-1185">Reference proteome</keyword>
<dbReference type="Gene3D" id="1.10.150.310">
    <property type="entry name" value="Tex RuvX-like domain-like"/>
    <property type="match status" value="1"/>
</dbReference>
<dbReference type="PANTHER" id="PTHR21180:SF32">
    <property type="entry name" value="ENDONUCLEASE_EXONUCLEASE_PHOSPHATASE FAMILY DOMAIN-CONTAINING PROTEIN 1"/>
    <property type="match status" value="1"/>
</dbReference>
<evidence type="ECO:0000313" key="3">
    <source>
        <dbReference type="Proteomes" id="UP001195724"/>
    </source>
</evidence>
<dbReference type="InterPro" id="IPR051675">
    <property type="entry name" value="Endo/Exo/Phosphatase_dom_1"/>
</dbReference>
<dbReference type="SMART" id="SM00278">
    <property type="entry name" value="HhH1"/>
    <property type="match status" value="1"/>
</dbReference>
<dbReference type="RefSeq" id="WP_239562181.1">
    <property type="nucleotide sequence ID" value="NZ_JAFBCL010000001.1"/>
</dbReference>
<dbReference type="InterPro" id="IPR010994">
    <property type="entry name" value="RuvA_2-like"/>
</dbReference>
<dbReference type="InterPro" id="IPR003583">
    <property type="entry name" value="Hlx-hairpin-Hlx_DNA-bd_motif"/>
</dbReference>
<sequence length="241" mass="25144">MFDTNPDPTPARLDALIAKARGKHQAEDAPVVVFASSSGGADPPGRLHGLLSGRWSVPMPLRRPVIYAGVLAGVALAVALSMWWQQPVPESAPALAVAAEVTKVPEHVVVNVVGEVPRPGLVTVTSGARVAEAVQAAGGPHPDADLRSLNLARRVADGEQIAVGIPAPAPALSPGSRSEPLNLNTATKEQLDELPGVGPVTAQRIVERRLKRGPFTSIEQLGEVEGIGDMKLAKLSELVRL</sequence>
<dbReference type="SUPFAM" id="SSF47781">
    <property type="entry name" value="RuvA domain 2-like"/>
    <property type="match status" value="1"/>
</dbReference>
<dbReference type="InterPro" id="IPR019554">
    <property type="entry name" value="Soluble_ligand-bd"/>
</dbReference>
<dbReference type="Gene3D" id="3.10.560.10">
    <property type="entry name" value="Outer membrane lipoprotein wza domain like"/>
    <property type="match status" value="1"/>
</dbReference>
<comment type="caution">
    <text evidence="2">The sequence shown here is derived from an EMBL/GenBank/DDBJ whole genome shotgun (WGS) entry which is preliminary data.</text>
</comment>
<evidence type="ECO:0000259" key="1">
    <source>
        <dbReference type="SMART" id="SM00278"/>
    </source>
</evidence>
<accession>A0ABS2S3Y7</accession>
<feature type="domain" description="Helix-hairpin-helix DNA-binding motif class 1" evidence="1">
    <location>
        <begin position="189"/>
        <end position="208"/>
    </location>
</feature>
<evidence type="ECO:0000313" key="2">
    <source>
        <dbReference type="EMBL" id="MBM7810952.1"/>
    </source>
</evidence>